<keyword evidence="5" id="KW-0804">Transcription</keyword>
<dbReference type="InterPro" id="IPR036864">
    <property type="entry name" value="Zn2-C6_fun-type_DNA-bd_sf"/>
</dbReference>
<organism evidence="8 9">
    <name type="scientific">Talaromyces proteolyticus</name>
    <dbReference type="NCBI Taxonomy" id="1131652"/>
    <lineage>
        <taxon>Eukaryota</taxon>
        <taxon>Fungi</taxon>
        <taxon>Dikarya</taxon>
        <taxon>Ascomycota</taxon>
        <taxon>Pezizomycotina</taxon>
        <taxon>Eurotiomycetes</taxon>
        <taxon>Eurotiomycetidae</taxon>
        <taxon>Eurotiales</taxon>
        <taxon>Trichocomaceae</taxon>
        <taxon>Talaromyces</taxon>
        <taxon>Talaromyces sect. Bacilispori</taxon>
    </lineage>
</organism>
<dbReference type="GeneID" id="70242142"/>
<comment type="subcellular location">
    <subcellularLocation>
        <location evidence="1">Nucleus</location>
    </subcellularLocation>
</comment>
<dbReference type="InterPro" id="IPR001138">
    <property type="entry name" value="Zn2Cys6_DnaBD"/>
</dbReference>
<evidence type="ECO:0000256" key="2">
    <source>
        <dbReference type="ARBA" id="ARBA00022723"/>
    </source>
</evidence>
<dbReference type="PROSITE" id="PS50048">
    <property type="entry name" value="ZN2_CY6_FUNGAL_2"/>
    <property type="match status" value="1"/>
</dbReference>
<reference evidence="8" key="1">
    <citation type="submission" date="2021-12" db="EMBL/GenBank/DDBJ databases">
        <title>Convergent genome expansion in fungi linked to evolution of root-endophyte symbiosis.</title>
        <authorList>
            <consortium name="DOE Joint Genome Institute"/>
            <person name="Ke Y.-H."/>
            <person name="Bonito G."/>
            <person name="Liao H.-L."/>
            <person name="Looney B."/>
            <person name="Rojas-Flechas A."/>
            <person name="Nash J."/>
            <person name="Hameed K."/>
            <person name="Schadt C."/>
            <person name="Martin F."/>
            <person name="Crous P.W."/>
            <person name="Miettinen O."/>
            <person name="Magnuson J.K."/>
            <person name="Labbe J."/>
            <person name="Jacobson D."/>
            <person name="Doktycz M.J."/>
            <person name="Veneault-Fourrey C."/>
            <person name="Kuo A."/>
            <person name="Mondo S."/>
            <person name="Calhoun S."/>
            <person name="Riley R."/>
            <person name="Ohm R."/>
            <person name="LaButti K."/>
            <person name="Andreopoulos B."/>
            <person name="Pangilinan J."/>
            <person name="Nolan M."/>
            <person name="Tritt A."/>
            <person name="Clum A."/>
            <person name="Lipzen A."/>
            <person name="Daum C."/>
            <person name="Barry K."/>
            <person name="Grigoriev I.V."/>
            <person name="Vilgalys R."/>
        </authorList>
    </citation>
    <scope>NUCLEOTIDE SEQUENCE</scope>
    <source>
        <strain evidence="8">PMI_201</strain>
    </source>
</reference>
<dbReference type="SMART" id="SM00066">
    <property type="entry name" value="GAL4"/>
    <property type="match status" value="1"/>
</dbReference>
<keyword evidence="4" id="KW-0238">DNA-binding</keyword>
<keyword evidence="6" id="KW-0539">Nucleus</keyword>
<dbReference type="PANTHER" id="PTHR31001">
    <property type="entry name" value="UNCHARACTERIZED TRANSCRIPTIONAL REGULATORY PROTEIN"/>
    <property type="match status" value="1"/>
</dbReference>
<evidence type="ECO:0000313" key="8">
    <source>
        <dbReference type="EMBL" id="KAH8692102.1"/>
    </source>
</evidence>
<dbReference type="CDD" id="cd12148">
    <property type="entry name" value="fungal_TF_MHR"/>
    <property type="match status" value="1"/>
</dbReference>
<feature type="domain" description="Zn(2)-C6 fungal-type" evidence="7">
    <location>
        <begin position="21"/>
        <end position="52"/>
    </location>
</feature>
<accession>A0AAD4KMV7</accession>
<evidence type="ECO:0000256" key="5">
    <source>
        <dbReference type="ARBA" id="ARBA00023163"/>
    </source>
</evidence>
<dbReference type="EMBL" id="JAJTJA010000011">
    <property type="protein sequence ID" value="KAH8692102.1"/>
    <property type="molecule type" value="Genomic_DNA"/>
</dbReference>
<dbReference type="CDD" id="cd00067">
    <property type="entry name" value="GAL4"/>
    <property type="match status" value="1"/>
</dbReference>
<evidence type="ECO:0000256" key="6">
    <source>
        <dbReference type="ARBA" id="ARBA00023242"/>
    </source>
</evidence>
<dbReference type="GO" id="GO:0003677">
    <property type="term" value="F:DNA binding"/>
    <property type="evidence" value="ECO:0007669"/>
    <property type="project" value="UniProtKB-KW"/>
</dbReference>
<dbReference type="Proteomes" id="UP001201262">
    <property type="component" value="Unassembled WGS sequence"/>
</dbReference>
<dbReference type="InterPro" id="IPR007219">
    <property type="entry name" value="XnlR_reg_dom"/>
</dbReference>
<keyword evidence="2" id="KW-0479">Metal-binding</keyword>
<gene>
    <name evidence="8" type="ORF">BGW36DRAFT_303196</name>
</gene>
<dbReference type="SUPFAM" id="SSF57701">
    <property type="entry name" value="Zn2/Cys6 DNA-binding domain"/>
    <property type="match status" value="1"/>
</dbReference>
<evidence type="ECO:0000256" key="1">
    <source>
        <dbReference type="ARBA" id="ARBA00004123"/>
    </source>
</evidence>
<dbReference type="Pfam" id="PF04082">
    <property type="entry name" value="Fungal_trans"/>
    <property type="match status" value="1"/>
</dbReference>
<dbReference type="PANTHER" id="PTHR31001:SF49">
    <property type="entry name" value="ZN(II)2CYS6 TRANSCRIPTION FACTOR (EUROFUNG)"/>
    <property type="match status" value="1"/>
</dbReference>
<dbReference type="GO" id="GO:0006351">
    <property type="term" value="P:DNA-templated transcription"/>
    <property type="evidence" value="ECO:0007669"/>
    <property type="project" value="InterPro"/>
</dbReference>
<evidence type="ECO:0000259" key="7">
    <source>
        <dbReference type="PROSITE" id="PS50048"/>
    </source>
</evidence>
<dbReference type="RefSeq" id="XP_046068099.1">
    <property type="nucleotide sequence ID" value="XM_046211855.1"/>
</dbReference>
<proteinExistence type="predicted"/>
<dbReference type="GO" id="GO:0000981">
    <property type="term" value="F:DNA-binding transcription factor activity, RNA polymerase II-specific"/>
    <property type="evidence" value="ECO:0007669"/>
    <property type="project" value="InterPro"/>
</dbReference>
<dbReference type="AlphaFoldDB" id="A0AAD4KMV7"/>
<comment type="caution">
    <text evidence="8">The sequence shown here is derived from an EMBL/GenBank/DDBJ whole genome shotgun (WGS) entry which is preliminary data.</text>
</comment>
<dbReference type="Pfam" id="PF00172">
    <property type="entry name" value="Zn_clus"/>
    <property type="match status" value="1"/>
</dbReference>
<dbReference type="SMART" id="SM00906">
    <property type="entry name" value="Fungal_trans"/>
    <property type="match status" value="1"/>
</dbReference>
<dbReference type="GO" id="GO:0008270">
    <property type="term" value="F:zinc ion binding"/>
    <property type="evidence" value="ECO:0007669"/>
    <property type="project" value="InterPro"/>
</dbReference>
<dbReference type="Gene3D" id="4.10.240.10">
    <property type="entry name" value="Zn(2)-C6 fungal-type DNA-binding domain"/>
    <property type="match status" value="1"/>
</dbReference>
<name>A0AAD4KMV7_9EURO</name>
<keyword evidence="3" id="KW-0805">Transcription regulation</keyword>
<keyword evidence="9" id="KW-1185">Reference proteome</keyword>
<dbReference type="GO" id="GO:0005634">
    <property type="term" value="C:nucleus"/>
    <property type="evidence" value="ECO:0007669"/>
    <property type="project" value="UniProtKB-SubCell"/>
</dbReference>
<evidence type="ECO:0000313" key="9">
    <source>
        <dbReference type="Proteomes" id="UP001201262"/>
    </source>
</evidence>
<evidence type="ECO:0000256" key="4">
    <source>
        <dbReference type="ARBA" id="ARBA00023125"/>
    </source>
</evidence>
<dbReference type="PROSITE" id="PS00463">
    <property type="entry name" value="ZN2_CY6_FUNGAL_1"/>
    <property type="match status" value="1"/>
</dbReference>
<protein>
    <submittedName>
        <fullName evidence="8">Fungal-specific transcription factor domain-containing protein</fullName>
    </submittedName>
</protein>
<evidence type="ECO:0000256" key="3">
    <source>
        <dbReference type="ARBA" id="ARBA00023015"/>
    </source>
</evidence>
<sequence length="725" mass="82127">MLPTGKQAIYRDNKRNRRPTSCEQCRVRKAKCNRELPCDACIKRGDRSLCKYAGNAIRNPKPKNNVGERLQRVENLVSELLEGGIINESSKKESNEPLGDNSALVFTKTTPNDEEATIQNETIQRGHLDSTHWLSILDDIKEVRQHLSQSEIYTPEENDIDNEQELDLVLGPTELSRIQDIIHSLPPRPICDKLLSQYFNSTFNLPIVHTVKFQNEYEKFWQDPTTAPPLWIGLLFSILGVAAAVLQAMGQGSKTGTHTTLSVKTFRTRTAECLVMGNYKNSSSYTLETLVLHLLGKYVGKPDSSFDSWFLMGNIIRLALRFGYHRDPKTQPNISPFDGEMRRRCWHAILQLDILLSFQMGMPSMIPEEFCDTEPPRNLNDSELSPNLETLPPPRPLSDWTPILYTIVKSKIMGMFRKIIAHTQSSMSFPSYPTTIELDGKLRETYAAIPDDFKMKPINQSFTISSGLIISRCTIELLFLKSIMVLHRRYLKTERLDPQWEFSRRACINAALEILTRQADLHEATQLDGRLYEDRWMVSSLTSHDFLLASMVVCLELSVLMRSSPAHSLHLPSSSLLSMNDSSIYIRRLLDALINSQRIWASRSVYSKEARTAALTLQLMIDNVQGKKQTPSVYMDTESHNTGSLHDVIDPTTVAALPDTSEAPDVSFAETMTDMIHGTENLDWALLDQYLLNPGSPTPQLNVTGDNWSLSVLDMEADASFYQSY</sequence>
<dbReference type="InterPro" id="IPR050613">
    <property type="entry name" value="Sec_Metabolite_Reg"/>
</dbReference>